<dbReference type="Proteomes" id="UP001652620">
    <property type="component" value="Chromosome 2"/>
</dbReference>
<dbReference type="RefSeq" id="XP_049306028.1">
    <property type="nucleotide sequence ID" value="XM_049450071.1"/>
</dbReference>
<feature type="region of interest" description="Disordered" evidence="1">
    <location>
        <begin position="1"/>
        <end position="144"/>
    </location>
</feature>
<evidence type="ECO:0000256" key="1">
    <source>
        <dbReference type="SAM" id="MobiDB-lite"/>
    </source>
</evidence>
<reference evidence="4" key="2">
    <citation type="submission" date="2025-08" db="UniProtKB">
        <authorList>
            <consortium name="RefSeq"/>
        </authorList>
    </citation>
    <scope>IDENTIFICATION</scope>
    <source>
        <tissue evidence="4">Adult</tissue>
    </source>
</reference>
<dbReference type="Pfam" id="PF16012">
    <property type="entry name" value="DUF4780"/>
    <property type="match status" value="1"/>
</dbReference>
<evidence type="ECO:0000259" key="2">
    <source>
        <dbReference type="Pfam" id="PF16012"/>
    </source>
</evidence>
<feature type="compositionally biased region" description="Polar residues" evidence="1">
    <location>
        <begin position="30"/>
        <end position="40"/>
    </location>
</feature>
<feature type="region of interest" description="Disordered" evidence="1">
    <location>
        <begin position="422"/>
        <end position="452"/>
    </location>
</feature>
<gene>
    <name evidence="4" type="primary">LOC125776631</name>
</gene>
<feature type="domain" description="DUF4780" evidence="2">
    <location>
        <begin position="240"/>
        <end position="414"/>
    </location>
</feature>
<evidence type="ECO:0000313" key="3">
    <source>
        <dbReference type="Proteomes" id="UP001652620"/>
    </source>
</evidence>
<sequence length="452" mass="50539">MPGRGRRYKSPSLRIPALRTSDQPFPDYSWDQNNKQTNNLTTTTTTTTTTTMTTTTATTTDMSYRIPITESEEDELLASSQETSKSTTGRTNQSTPVYTADKPSNLREEASTSKAAMSTNQSALAAKGDSRKKRKKSQNQLRKNRYQRAVFILGKIAKGQAAGTPVDEAETKRLKSIVEEYESYLKRKQSQPQEESKRESTSQKRNRSTTEVPGAQPKKPRRSEGEHSSTTTARHFCDVARDSLQVAIIDGKSSSPSTIQERWVEIDVRLSSMVLSYVLDNPAGPHPEFDSSETFRGYRVIKCADQASLDFLTGSAAKISNAFVGLQLRLIPARDIPKRPRARIWLPPLEEPGEKLLRCIKLQNKSIPGIDEWQLIKEENPNKASKPILVAICDESIEALKKTDKKISFGIRKARIKIFQGDKAADEDDTEEVDDASQLLRNVGIEEPRDAQ</sequence>
<feature type="compositionally biased region" description="Polar residues" evidence="1">
    <location>
        <begin position="78"/>
        <end position="97"/>
    </location>
</feature>
<feature type="compositionally biased region" description="Polar residues" evidence="1">
    <location>
        <begin position="112"/>
        <end position="123"/>
    </location>
</feature>
<evidence type="ECO:0000313" key="4">
    <source>
        <dbReference type="RefSeq" id="XP_049306028.1"/>
    </source>
</evidence>
<accession>A0ABM3J9W3</accession>
<reference evidence="3" key="1">
    <citation type="submission" date="2025-05" db="UniProtKB">
        <authorList>
            <consortium name="RefSeq"/>
        </authorList>
    </citation>
    <scope>NUCLEOTIDE SEQUENCE [LARGE SCALE GENOMIC DNA]</scope>
</reference>
<dbReference type="GeneID" id="125776631"/>
<feature type="compositionally biased region" description="Acidic residues" evidence="1">
    <location>
        <begin position="425"/>
        <end position="435"/>
    </location>
</feature>
<organism evidence="3 4">
    <name type="scientific">Bactrocera dorsalis</name>
    <name type="common">Oriental fruit fly</name>
    <name type="synonym">Dacus dorsalis</name>
    <dbReference type="NCBI Taxonomy" id="27457"/>
    <lineage>
        <taxon>Eukaryota</taxon>
        <taxon>Metazoa</taxon>
        <taxon>Ecdysozoa</taxon>
        <taxon>Arthropoda</taxon>
        <taxon>Hexapoda</taxon>
        <taxon>Insecta</taxon>
        <taxon>Pterygota</taxon>
        <taxon>Neoptera</taxon>
        <taxon>Endopterygota</taxon>
        <taxon>Diptera</taxon>
        <taxon>Brachycera</taxon>
        <taxon>Muscomorpha</taxon>
        <taxon>Tephritoidea</taxon>
        <taxon>Tephritidae</taxon>
        <taxon>Bactrocera</taxon>
        <taxon>Bactrocera</taxon>
    </lineage>
</organism>
<feature type="compositionally biased region" description="Low complexity" evidence="1">
    <location>
        <begin position="41"/>
        <end position="60"/>
    </location>
</feature>
<dbReference type="InterPro" id="IPR031961">
    <property type="entry name" value="DUF4780"/>
</dbReference>
<proteinExistence type="predicted"/>
<feature type="region of interest" description="Disordered" evidence="1">
    <location>
        <begin position="185"/>
        <end position="234"/>
    </location>
</feature>
<name>A0ABM3J9W3_BACDO</name>
<feature type="compositionally biased region" description="Basic residues" evidence="1">
    <location>
        <begin position="130"/>
        <end position="144"/>
    </location>
</feature>
<protein>
    <submittedName>
        <fullName evidence="4">Uncharacterized protein LOC125776631</fullName>
    </submittedName>
</protein>
<keyword evidence="3" id="KW-1185">Reference proteome</keyword>